<dbReference type="PANTHER" id="PTHR10859:SF91">
    <property type="entry name" value="DOLICHYL-PHOSPHATE BETA-GLUCOSYLTRANSFERASE"/>
    <property type="match status" value="1"/>
</dbReference>
<reference evidence="2" key="1">
    <citation type="submission" date="2020-08" db="EMBL/GenBank/DDBJ databases">
        <title>Genome public.</title>
        <authorList>
            <person name="Liu C."/>
            <person name="Sun Q."/>
        </authorList>
    </citation>
    <scope>NUCLEOTIDE SEQUENCE</scope>
    <source>
        <strain evidence="2">NSJ-50</strain>
    </source>
</reference>
<name>A0A926IM90_9FIRM</name>
<dbReference type="InterPro" id="IPR029044">
    <property type="entry name" value="Nucleotide-diphossugar_trans"/>
</dbReference>
<feature type="domain" description="Glycosyltransferase 2-like" evidence="1">
    <location>
        <begin position="4"/>
        <end position="162"/>
    </location>
</feature>
<accession>A0A926IM90</accession>
<keyword evidence="3" id="KW-1185">Reference proteome</keyword>
<dbReference type="InterPro" id="IPR001173">
    <property type="entry name" value="Glyco_trans_2-like"/>
</dbReference>
<dbReference type="Proteomes" id="UP000647416">
    <property type="component" value="Unassembled WGS sequence"/>
</dbReference>
<gene>
    <name evidence="2" type="ORF">H8706_02730</name>
</gene>
<comment type="caution">
    <text evidence="2">The sequence shown here is derived from an EMBL/GenBank/DDBJ whole genome shotgun (WGS) entry which is preliminary data.</text>
</comment>
<evidence type="ECO:0000313" key="3">
    <source>
        <dbReference type="Proteomes" id="UP000647416"/>
    </source>
</evidence>
<sequence>MKISVVLPVYNEEKVIESTVCTLKNYLAKNFEFYEIIAVNDGSSDKSAEILKSISGIKFVNLQTNHGKGYAVKKGAQISTGDAVIFTDADLCYGAEKIKNMVQSLVNSDISIGRRDVSRVGYSPLRRLFSQTFDIVTAPFLGKIADVQCGMKCFSKSAARAIFPHVKTNGFAFDFEILYLAHRFGFKISEIPVTMQKTEKSTVRIIRDPIFMIRDVVKVVLRNAFKNADFEDEFLNEKTHL</sequence>
<dbReference type="RefSeq" id="WP_178348571.1">
    <property type="nucleotide sequence ID" value="NZ_JACRTE010000002.1"/>
</dbReference>
<evidence type="ECO:0000313" key="2">
    <source>
        <dbReference type="EMBL" id="MBC8595782.1"/>
    </source>
</evidence>
<dbReference type="Gene3D" id="3.90.550.10">
    <property type="entry name" value="Spore Coat Polysaccharide Biosynthesis Protein SpsA, Chain A"/>
    <property type="match status" value="1"/>
</dbReference>
<organism evidence="2 3">
    <name type="scientific">Qingrenia yutianensis</name>
    <dbReference type="NCBI Taxonomy" id="2763676"/>
    <lineage>
        <taxon>Bacteria</taxon>
        <taxon>Bacillati</taxon>
        <taxon>Bacillota</taxon>
        <taxon>Clostridia</taxon>
        <taxon>Eubacteriales</taxon>
        <taxon>Oscillospiraceae</taxon>
        <taxon>Qingrenia</taxon>
    </lineage>
</organism>
<dbReference type="Pfam" id="PF00535">
    <property type="entry name" value="Glycos_transf_2"/>
    <property type="match status" value="1"/>
</dbReference>
<dbReference type="AlphaFoldDB" id="A0A926IM90"/>
<dbReference type="PANTHER" id="PTHR10859">
    <property type="entry name" value="GLYCOSYL TRANSFERASE"/>
    <property type="match status" value="1"/>
</dbReference>
<proteinExistence type="predicted"/>
<evidence type="ECO:0000259" key="1">
    <source>
        <dbReference type="Pfam" id="PF00535"/>
    </source>
</evidence>
<dbReference type="EMBL" id="JACRTE010000002">
    <property type="protein sequence ID" value="MBC8595782.1"/>
    <property type="molecule type" value="Genomic_DNA"/>
</dbReference>
<protein>
    <submittedName>
        <fullName evidence="2">Glycosyltransferase</fullName>
    </submittedName>
</protein>
<dbReference type="SUPFAM" id="SSF53448">
    <property type="entry name" value="Nucleotide-diphospho-sugar transferases"/>
    <property type="match status" value="1"/>
</dbReference>
<dbReference type="GO" id="GO:0006487">
    <property type="term" value="P:protein N-linked glycosylation"/>
    <property type="evidence" value="ECO:0007669"/>
    <property type="project" value="TreeGrafter"/>
</dbReference>